<dbReference type="InterPro" id="IPR046229">
    <property type="entry name" value="TnpC-like"/>
</dbReference>
<comment type="caution">
    <text evidence="2">The sequence shown here is derived from an EMBL/GenBank/DDBJ whole genome shotgun (WGS) entry which is preliminary data.</text>
</comment>
<dbReference type="RefSeq" id="WP_345317492.1">
    <property type="nucleotide sequence ID" value="NZ_BAABGF010000048.1"/>
</dbReference>
<feature type="coiled-coil region" evidence="1">
    <location>
        <begin position="88"/>
        <end position="126"/>
    </location>
</feature>
<accession>A0ABP8F3D1</accession>
<evidence type="ECO:0000313" key="2">
    <source>
        <dbReference type="EMBL" id="GAA4293819.1"/>
    </source>
</evidence>
<dbReference type="EMBL" id="BAABGF010000048">
    <property type="protein sequence ID" value="GAA4293819.1"/>
    <property type="molecule type" value="Genomic_DNA"/>
</dbReference>
<name>A0ABP8F3D1_9MYCO</name>
<dbReference type="Proteomes" id="UP001501417">
    <property type="component" value="Unassembled WGS sequence"/>
</dbReference>
<evidence type="ECO:0000256" key="1">
    <source>
        <dbReference type="SAM" id="Coils"/>
    </source>
</evidence>
<protein>
    <recommendedName>
        <fullName evidence="4">Transposase</fullName>
    </recommendedName>
</protein>
<sequence>MPQHLREAAHRRHQEATDRATTALARLSAAGKAISFASVAREAGVSTDFLYRQPQLRERIQQLRAPNTLRANIIAADDSAPAATSAPVRALSAQLKELRRRHRDEVAALRQALAVAQGENLALRRKLTAYD</sequence>
<dbReference type="Pfam" id="PF19776">
    <property type="entry name" value="DUF6262"/>
    <property type="match status" value="1"/>
</dbReference>
<reference evidence="3" key="1">
    <citation type="journal article" date="2019" name="Int. J. Syst. Evol. Microbiol.">
        <title>The Global Catalogue of Microorganisms (GCM) 10K type strain sequencing project: providing services to taxonomists for standard genome sequencing and annotation.</title>
        <authorList>
            <consortium name="The Broad Institute Genomics Platform"/>
            <consortium name="The Broad Institute Genome Sequencing Center for Infectious Disease"/>
            <person name="Wu L."/>
            <person name="Ma J."/>
        </authorList>
    </citation>
    <scope>NUCLEOTIDE SEQUENCE [LARGE SCALE GENOMIC DNA]</scope>
    <source>
        <strain evidence="3">JCM 17782</strain>
    </source>
</reference>
<gene>
    <name evidence="2" type="ORF">GCM10023161_42500</name>
</gene>
<organism evidence="2 3">
    <name type="scientific">Mycobacterium paraffinicum</name>
    <dbReference type="NCBI Taxonomy" id="53378"/>
    <lineage>
        <taxon>Bacteria</taxon>
        <taxon>Bacillati</taxon>
        <taxon>Actinomycetota</taxon>
        <taxon>Actinomycetes</taxon>
        <taxon>Mycobacteriales</taxon>
        <taxon>Mycobacteriaceae</taxon>
        <taxon>Mycobacterium</taxon>
    </lineage>
</organism>
<proteinExistence type="predicted"/>
<evidence type="ECO:0000313" key="3">
    <source>
        <dbReference type="Proteomes" id="UP001501417"/>
    </source>
</evidence>
<keyword evidence="1" id="KW-0175">Coiled coil</keyword>
<evidence type="ECO:0008006" key="4">
    <source>
        <dbReference type="Google" id="ProtNLM"/>
    </source>
</evidence>
<keyword evidence="3" id="KW-1185">Reference proteome</keyword>